<comment type="catalytic activity">
    <reaction evidence="10 11">
        <text>GMP + ATP = GDP + ADP</text>
        <dbReference type="Rhea" id="RHEA:20780"/>
        <dbReference type="ChEBI" id="CHEBI:30616"/>
        <dbReference type="ChEBI" id="CHEBI:58115"/>
        <dbReference type="ChEBI" id="CHEBI:58189"/>
        <dbReference type="ChEBI" id="CHEBI:456216"/>
        <dbReference type="EC" id="2.7.4.8"/>
    </reaction>
</comment>
<accession>A0A9D2MAB2</accession>
<dbReference type="SMART" id="SM00072">
    <property type="entry name" value="GuKc"/>
    <property type="match status" value="1"/>
</dbReference>
<dbReference type="InterPro" id="IPR020590">
    <property type="entry name" value="Guanylate_kinase_CS"/>
</dbReference>
<dbReference type="FunFam" id="3.30.63.10:FF:000002">
    <property type="entry name" value="Guanylate kinase 1"/>
    <property type="match status" value="1"/>
</dbReference>
<dbReference type="PANTHER" id="PTHR23117:SF13">
    <property type="entry name" value="GUANYLATE KINASE"/>
    <property type="match status" value="1"/>
</dbReference>
<comment type="caution">
    <text evidence="13">The sequence shown here is derived from an EMBL/GenBank/DDBJ whole genome shotgun (WGS) entry which is preliminary data.</text>
</comment>
<dbReference type="HAMAP" id="MF_00328">
    <property type="entry name" value="Guanylate_kinase"/>
    <property type="match status" value="1"/>
</dbReference>
<comment type="function">
    <text evidence="1 11">Essential for recycling GMP and indirectly, cGMP.</text>
</comment>
<dbReference type="Pfam" id="PF00625">
    <property type="entry name" value="Guanylate_kin"/>
    <property type="match status" value="1"/>
</dbReference>
<evidence type="ECO:0000256" key="10">
    <source>
        <dbReference type="ARBA" id="ARBA00048594"/>
    </source>
</evidence>
<evidence type="ECO:0000256" key="7">
    <source>
        <dbReference type="ARBA" id="ARBA00022777"/>
    </source>
</evidence>
<evidence type="ECO:0000256" key="2">
    <source>
        <dbReference type="ARBA" id="ARBA00005790"/>
    </source>
</evidence>
<dbReference type="CDD" id="cd00071">
    <property type="entry name" value="GMPK"/>
    <property type="match status" value="1"/>
</dbReference>
<name>A0A9D2MAB2_9FIRM</name>
<dbReference type="SUPFAM" id="SSF52540">
    <property type="entry name" value="P-loop containing nucleoside triphosphate hydrolases"/>
    <property type="match status" value="1"/>
</dbReference>
<evidence type="ECO:0000256" key="9">
    <source>
        <dbReference type="ARBA" id="ARBA00030128"/>
    </source>
</evidence>
<dbReference type="InterPro" id="IPR008144">
    <property type="entry name" value="Guanylate_kin-like_dom"/>
</dbReference>
<dbReference type="GO" id="GO:0005524">
    <property type="term" value="F:ATP binding"/>
    <property type="evidence" value="ECO:0007669"/>
    <property type="project" value="UniProtKB-UniRule"/>
</dbReference>
<dbReference type="EMBL" id="DWYC01000053">
    <property type="protein sequence ID" value="HJB57066.1"/>
    <property type="molecule type" value="Genomic_DNA"/>
</dbReference>
<dbReference type="Proteomes" id="UP000824208">
    <property type="component" value="Unassembled WGS sequence"/>
</dbReference>
<dbReference type="EC" id="2.7.4.8" evidence="3 11"/>
<feature type="domain" description="Guanylate kinase-like" evidence="12">
    <location>
        <begin position="15"/>
        <end position="193"/>
    </location>
</feature>
<evidence type="ECO:0000256" key="6">
    <source>
        <dbReference type="ARBA" id="ARBA00022741"/>
    </source>
</evidence>
<protein>
    <recommendedName>
        <fullName evidence="4 11">Guanylate kinase</fullName>
        <ecNumber evidence="3 11">2.7.4.8</ecNumber>
    </recommendedName>
    <alternativeName>
        <fullName evidence="9 11">GMP kinase</fullName>
    </alternativeName>
</protein>
<dbReference type="Gene3D" id="3.40.50.300">
    <property type="entry name" value="P-loop containing nucleotide triphosphate hydrolases"/>
    <property type="match status" value="1"/>
</dbReference>
<keyword evidence="6 11" id="KW-0547">Nucleotide-binding</keyword>
<dbReference type="Gene3D" id="3.30.63.10">
    <property type="entry name" value="Guanylate Kinase phosphate binding domain"/>
    <property type="match status" value="1"/>
</dbReference>
<evidence type="ECO:0000313" key="13">
    <source>
        <dbReference type="EMBL" id="HJB57066.1"/>
    </source>
</evidence>
<evidence type="ECO:0000313" key="14">
    <source>
        <dbReference type="Proteomes" id="UP000824208"/>
    </source>
</evidence>
<evidence type="ECO:0000256" key="3">
    <source>
        <dbReference type="ARBA" id="ARBA00012961"/>
    </source>
</evidence>
<dbReference type="NCBIfam" id="TIGR03263">
    <property type="entry name" value="guanyl_kin"/>
    <property type="match status" value="1"/>
</dbReference>
<keyword evidence="8 11" id="KW-0067">ATP-binding</keyword>
<reference evidence="13" key="2">
    <citation type="submission" date="2021-04" db="EMBL/GenBank/DDBJ databases">
        <authorList>
            <person name="Gilroy R."/>
        </authorList>
    </citation>
    <scope>NUCLEOTIDE SEQUENCE</scope>
    <source>
        <strain evidence="13">CHK189-11263</strain>
    </source>
</reference>
<reference evidence="13" key="1">
    <citation type="journal article" date="2021" name="PeerJ">
        <title>Extensive microbial diversity within the chicken gut microbiome revealed by metagenomics and culture.</title>
        <authorList>
            <person name="Gilroy R."/>
            <person name="Ravi A."/>
            <person name="Getino M."/>
            <person name="Pursley I."/>
            <person name="Horton D.L."/>
            <person name="Alikhan N.F."/>
            <person name="Baker D."/>
            <person name="Gharbi K."/>
            <person name="Hall N."/>
            <person name="Watson M."/>
            <person name="Adriaenssens E.M."/>
            <person name="Foster-Nyarko E."/>
            <person name="Jarju S."/>
            <person name="Secka A."/>
            <person name="Antonio M."/>
            <person name="Oren A."/>
            <person name="Chaudhuri R.R."/>
            <person name="La Ragione R."/>
            <person name="Hildebrand F."/>
            <person name="Pallen M.J."/>
        </authorList>
    </citation>
    <scope>NUCLEOTIDE SEQUENCE</scope>
    <source>
        <strain evidence="13">CHK189-11263</strain>
    </source>
</reference>
<evidence type="ECO:0000256" key="11">
    <source>
        <dbReference type="HAMAP-Rule" id="MF_00328"/>
    </source>
</evidence>
<evidence type="ECO:0000256" key="4">
    <source>
        <dbReference type="ARBA" id="ARBA00016296"/>
    </source>
</evidence>
<dbReference type="GO" id="GO:0004385">
    <property type="term" value="F:GMP kinase activity"/>
    <property type="evidence" value="ECO:0007669"/>
    <property type="project" value="UniProtKB-UniRule"/>
</dbReference>
<dbReference type="PANTHER" id="PTHR23117">
    <property type="entry name" value="GUANYLATE KINASE-RELATED"/>
    <property type="match status" value="1"/>
</dbReference>
<keyword evidence="11" id="KW-0963">Cytoplasm</keyword>
<evidence type="ECO:0000256" key="5">
    <source>
        <dbReference type="ARBA" id="ARBA00022679"/>
    </source>
</evidence>
<keyword evidence="7 11" id="KW-0418">Kinase</keyword>
<proteinExistence type="inferred from homology"/>
<evidence type="ECO:0000256" key="1">
    <source>
        <dbReference type="ARBA" id="ARBA00003531"/>
    </source>
</evidence>
<evidence type="ECO:0000259" key="12">
    <source>
        <dbReference type="PROSITE" id="PS50052"/>
    </source>
</evidence>
<evidence type="ECO:0000256" key="8">
    <source>
        <dbReference type="ARBA" id="ARBA00022840"/>
    </source>
</evidence>
<dbReference type="InterPro" id="IPR008145">
    <property type="entry name" value="GK/Ca_channel_bsu"/>
</dbReference>
<comment type="similarity">
    <text evidence="2 11">Belongs to the guanylate kinase family.</text>
</comment>
<comment type="caution">
    <text evidence="11">Lacks conserved residue(s) required for the propagation of feature annotation.</text>
</comment>
<gene>
    <name evidence="11 13" type="primary">gmk</name>
    <name evidence="13" type="ORF">H9714_05905</name>
</gene>
<dbReference type="GO" id="GO:0005829">
    <property type="term" value="C:cytosol"/>
    <property type="evidence" value="ECO:0007669"/>
    <property type="project" value="TreeGrafter"/>
</dbReference>
<dbReference type="InterPro" id="IPR027417">
    <property type="entry name" value="P-loop_NTPase"/>
</dbReference>
<dbReference type="AlphaFoldDB" id="A0A9D2MAB2"/>
<dbReference type="PROSITE" id="PS00856">
    <property type="entry name" value="GUANYLATE_KINASE_1"/>
    <property type="match status" value="1"/>
</dbReference>
<keyword evidence="5 11" id="KW-0808">Transferase</keyword>
<sequence length="227" mass="25913">MSTEKTYFDKIAEYGQLIVISGPNGVGKNTVIRQYLSEHPIACRSISVTTREPRPGEEDGKDYFFISVTEFDQLVRSQALLEHVYIDNNGYGTPRKAVEENRKEGRNVILNVDVMGAMKIRALCPDATLIFMVPPSWAELERRVRASTSLTDQEIKEYLECAEEDILCASQYDYVLINDEVDKTVRRMGQIIHGNRYSRNNMKSFLESYIQGELKPHSEFADAILSM</sequence>
<dbReference type="PROSITE" id="PS50052">
    <property type="entry name" value="GUANYLATE_KINASE_2"/>
    <property type="match status" value="1"/>
</dbReference>
<comment type="subcellular location">
    <subcellularLocation>
        <location evidence="11">Cytoplasm</location>
    </subcellularLocation>
</comment>
<organism evidence="13 14">
    <name type="scientific">Candidatus Flavonifractor intestinipullorum</name>
    <dbReference type="NCBI Taxonomy" id="2838587"/>
    <lineage>
        <taxon>Bacteria</taxon>
        <taxon>Bacillati</taxon>
        <taxon>Bacillota</taxon>
        <taxon>Clostridia</taxon>
        <taxon>Eubacteriales</taxon>
        <taxon>Oscillospiraceae</taxon>
        <taxon>Flavonifractor</taxon>
    </lineage>
</organism>
<dbReference type="InterPro" id="IPR017665">
    <property type="entry name" value="Guanylate_kinase"/>
</dbReference>